<dbReference type="PANTHER" id="PTHR30408">
    <property type="entry name" value="TYPE-1 RESTRICTION ENZYME ECOKI SPECIFICITY PROTEIN"/>
    <property type="match status" value="1"/>
</dbReference>
<dbReference type="RefSeq" id="WP_185130466.1">
    <property type="nucleotide sequence ID" value="NZ_JACJVO010000021.1"/>
</dbReference>
<keyword evidence="2" id="KW-0680">Restriction system</keyword>
<feature type="domain" description="Type I restriction modification DNA specificity" evidence="4">
    <location>
        <begin position="4"/>
        <end position="175"/>
    </location>
</feature>
<dbReference type="GO" id="GO:0004519">
    <property type="term" value="F:endonuclease activity"/>
    <property type="evidence" value="ECO:0007669"/>
    <property type="project" value="UniProtKB-KW"/>
</dbReference>
<dbReference type="EMBL" id="JACJVO010000021">
    <property type="protein sequence ID" value="MBB6732814.1"/>
    <property type="molecule type" value="Genomic_DNA"/>
</dbReference>
<keyword evidence="3" id="KW-0238">DNA-binding</keyword>
<dbReference type="GO" id="GO:0003677">
    <property type="term" value="F:DNA binding"/>
    <property type="evidence" value="ECO:0007669"/>
    <property type="project" value="UniProtKB-KW"/>
</dbReference>
<gene>
    <name evidence="5" type="ORF">H7C18_18020</name>
</gene>
<keyword evidence="5" id="KW-0378">Hydrolase</keyword>
<evidence type="ECO:0000256" key="2">
    <source>
        <dbReference type="ARBA" id="ARBA00022747"/>
    </source>
</evidence>
<keyword evidence="6" id="KW-1185">Reference proteome</keyword>
<dbReference type="PANTHER" id="PTHR30408:SF12">
    <property type="entry name" value="TYPE I RESTRICTION ENZYME MJAVIII SPECIFICITY SUBUNIT"/>
    <property type="match status" value="1"/>
</dbReference>
<dbReference type="GO" id="GO:0009307">
    <property type="term" value="P:DNA restriction-modification system"/>
    <property type="evidence" value="ECO:0007669"/>
    <property type="project" value="UniProtKB-KW"/>
</dbReference>
<feature type="domain" description="Type I restriction modification DNA specificity" evidence="4">
    <location>
        <begin position="199"/>
        <end position="379"/>
    </location>
</feature>
<dbReference type="Gene3D" id="3.90.220.20">
    <property type="entry name" value="DNA methylase specificity domains"/>
    <property type="match status" value="2"/>
</dbReference>
<comment type="caution">
    <text evidence="5">The sequence shown here is derived from an EMBL/GenBank/DDBJ whole genome shotgun (WGS) entry which is preliminary data.</text>
</comment>
<reference evidence="5 6" key="1">
    <citation type="submission" date="2020-08" db="EMBL/GenBank/DDBJ databases">
        <title>Cohnella phylogeny.</title>
        <authorList>
            <person name="Dunlap C."/>
        </authorList>
    </citation>
    <scope>NUCLEOTIDE SEQUENCE [LARGE SCALE GENOMIC DNA]</scope>
    <source>
        <strain evidence="5 6">CBP 2801</strain>
    </source>
</reference>
<protein>
    <submittedName>
        <fullName evidence="5">Restriction endonuclease subunit S</fullName>
    </submittedName>
</protein>
<keyword evidence="5" id="KW-0540">Nuclease</keyword>
<evidence type="ECO:0000256" key="3">
    <source>
        <dbReference type="ARBA" id="ARBA00023125"/>
    </source>
</evidence>
<dbReference type="CDD" id="cd17517">
    <property type="entry name" value="RMtype1_S_EcoKI_StySPI-TRD2-CR2_like"/>
    <property type="match status" value="1"/>
</dbReference>
<comment type="similarity">
    <text evidence="1">Belongs to the type-I restriction system S methylase family.</text>
</comment>
<dbReference type="InterPro" id="IPR000055">
    <property type="entry name" value="Restrct_endonuc_typeI_TRD"/>
</dbReference>
<dbReference type="SUPFAM" id="SSF116734">
    <property type="entry name" value="DNA methylase specificity domain"/>
    <property type="match status" value="2"/>
</dbReference>
<accession>A0A7X0SMX4</accession>
<dbReference type="Proteomes" id="UP000564644">
    <property type="component" value="Unassembled WGS sequence"/>
</dbReference>
<dbReference type="Pfam" id="PF01420">
    <property type="entry name" value="Methylase_S"/>
    <property type="match status" value="2"/>
</dbReference>
<organism evidence="5 6">
    <name type="scientific">Cohnella zeiphila</name>
    <dbReference type="NCBI Taxonomy" id="2761120"/>
    <lineage>
        <taxon>Bacteria</taxon>
        <taxon>Bacillati</taxon>
        <taxon>Bacillota</taxon>
        <taxon>Bacilli</taxon>
        <taxon>Bacillales</taxon>
        <taxon>Paenibacillaceae</taxon>
        <taxon>Cohnella</taxon>
    </lineage>
</organism>
<evidence type="ECO:0000256" key="1">
    <source>
        <dbReference type="ARBA" id="ARBA00010923"/>
    </source>
</evidence>
<proteinExistence type="inferred from homology"/>
<sequence>MKKDKWRVVKLEDILRIDKKAVTPEESRNRPYLGLEHILKNTGEIAGGRQDSSADVKSIKFAFDKRHILYGKLRPNLNKVALPDFSGVCSTDIYPLLIDESLVDRRFVGAILRSNKFVMHASSQARGVNLPRVEESVIYNFLVSLPPLNEQFKIAEILSKVTELILLQKQQITKLDLMVKSRFIEMFGDPIFNPYRLPVVKLGDITTTEPQNGLYKPLSDYVQDDTGTPILRIDAFYNGVVTDFRQLKRLRCNEIEKQRYLLCENDIVINRVNSLEYLGKCAHIRGLLEDTVFESNMMRLHVDENKFNAKYVACLLCTDYIYNQILSHAKKSVNQASINQKDVQDFDIYMPPLESQNQFAMFVAQVDKSKFEVQQGLKQLELQYNALMQQYFG</sequence>
<evidence type="ECO:0000259" key="4">
    <source>
        <dbReference type="Pfam" id="PF01420"/>
    </source>
</evidence>
<evidence type="ECO:0000313" key="6">
    <source>
        <dbReference type="Proteomes" id="UP000564644"/>
    </source>
</evidence>
<dbReference type="InterPro" id="IPR052021">
    <property type="entry name" value="Type-I_RS_S_subunit"/>
</dbReference>
<name>A0A7X0SMX4_9BACL</name>
<evidence type="ECO:0000313" key="5">
    <source>
        <dbReference type="EMBL" id="MBB6732814.1"/>
    </source>
</evidence>
<dbReference type="AlphaFoldDB" id="A0A7X0SMX4"/>
<keyword evidence="5" id="KW-0255">Endonuclease</keyword>
<dbReference type="InterPro" id="IPR044946">
    <property type="entry name" value="Restrct_endonuc_typeI_TRD_sf"/>
</dbReference>